<dbReference type="EMBL" id="KL887402">
    <property type="protein sequence ID" value="KGL74901.1"/>
    <property type="molecule type" value="Genomic_DNA"/>
</dbReference>
<accession>A0A099Z6A7</accession>
<dbReference type="EMBL" id="KL890015">
    <property type="protein sequence ID" value="KGL77281.1"/>
    <property type="molecule type" value="Genomic_DNA"/>
</dbReference>
<gene>
    <name evidence="1" type="ORF">N309_00225</name>
    <name evidence="2" type="ORF">N309_05083</name>
</gene>
<evidence type="ECO:0000313" key="2">
    <source>
        <dbReference type="EMBL" id="KGL77281.1"/>
    </source>
</evidence>
<sequence length="87" mass="10594">LLTTRGMEQMSTTREVAMSRINIWISVPAMRWKLRRLQKSDKRLEVVSVPKDVRRMNWRCMRMRAMHTRMLQITVTMIRKELKPVYM</sequence>
<evidence type="ECO:0000313" key="1">
    <source>
        <dbReference type="EMBL" id="KGL74901.1"/>
    </source>
</evidence>
<reference evidence="2 3" key="1">
    <citation type="submission" date="2014-06" db="EMBL/GenBank/DDBJ databases">
        <title>Genome evolution of avian class.</title>
        <authorList>
            <person name="Zhang G."/>
            <person name="Li C."/>
        </authorList>
    </citation>
    <scope>NUCLEOTIDE SEQUENCE [LARGE SCALE GENOMIC DNA]</scope>
    <source>
        <strain evidence="2">BGI_N309</strain>
    </source>
</reference>
<feature type="non-terminal residue" evidence="2">
    <location>
        <position position="1"/>
    </location>
</feature>
<feature type="non-terminal residue" evidence="2">
    <location>
        <position position="87"/>
    </location>
</feature>
<evidence type="ECO:0000313" key="3">
    <source>
        <dbReference type="Proteomes" id="UP000053641"/>
    </source>
</evidence>
<proteinExistence type="predicted"/>
<protein>
    <submittedName>
        <fullName evidence="2">Uncharacterized protein</fullName>
    </submittedName>
</protein>
<dbReference type="AlphaFoldDB" id="A0A099Z6A7"/>
<name>A0A099Z6A7_TINGU</name>
<organism evidence="2 3">
    <name type="scientific">Tinamus guttatus</name>
    <name type="common">White-throated tinamou</name>
    <dbReference type="NCBI Taxonomy" id="94827"/>
    <lineage>
        <taxon>Eukaryota</taxon>
        <taxon>Metazoa</taxon>
        <taxon>Chordata</taxon>
        <taxon>Craniata</taxon>
        <taxon>Vertebrata</taxon>
        <taxon>Euteleostomi</taxon>
        <taxon>Archelosauria</taxon>
        <taxon>Archosauria</taxon>
        <taxon>Dinosauria</taxon>
        <taxon>Saurischia</taxon>
        <taxon>Theropoda</taxon>
        <taxon>Coelurosauria</taxon>
        <taxon>Aves</taxon>
        <taxon>Palaeognathae</taxon>
        <taxon>Tinamiformes</taxon>
        <taxon>Tinamidae</taxon>
        <taxon>Tinamus</taxon>
    </lineage>
</organism>
<keyword evidence="3" id="KW-1185">Reference proteome</keyword>
<dbReference type="Proteomes" id="UP000053641">
    <property type="component" value="Unassembled WGS sequence"/>
</dbReference>